<feature type="region of interest" description="Disordered" evidence="1">
    <location>
        <begin position="329"/>
        <end position="379"/>
    </location>
</feature>
<dbReference type="EMBL" id="JBBXMP010000122">
    <property type="protein sequence ID" value="KAL0061809.1"/>
    <property type="molecule type" value="Genomic_DNA"/>
</dbReference>
<accession>A0ABR2ZLK2</accession>
<organism evidence="2 3">
    <name type="scientific">Marasmius tenuissimus</name>
    <dbReference type="NCBI Taxonomy" id="585030"/>
    <lineage>
        <taxon>Eukaryota</taxon>
        <taxon>Fungi</taxon>
        <taxon>Dikarya</taxon>
        <taxon>Basidiomycota</taxon>
        <taxon>Agaricomycotina</taxon>
        <taxon>Agaricomycetes</taxon>
        <taxon>Agaricomycetidae</taxon>
        <taxon>Agaricales</taxon>
        <taxon>Marasmiineae</taxon>
        <taxon>Marasmiaceae</taxon>
        <taxon>Marasmius</taxon>
    </lineage>
</organism>
<reference evidence="2 3" key="1">
    <citation type="submission" date="2024-05" db="EMBL/GenBank/DDBJ databases">
        <title>A draft genome resource for the thread blight pathogen Marasmius tenuissimus strain MS-2.</title>
        <authorList>
            <person name="Yulfo-Soto G.E."/>
            <person name="Baruah I.K."/>
            <person name="Amoako-Attah I."/>
            <person name="Bukari Y."/>
            <person name="Meinhardt L.W."/>
            <person name="Bailey B.A."/>
            <person name="Cohen S.P."/>
        </authorList>
    </citation>
    <scope>NUCLEOTIDE SEQUENCE [LARGE SCALE GENOMIC DNA]</scope>
    <source>
        <strain evidence="2 3">MS-2</strain>
    </source>
</reference>
<evidence type="ECO:0000313" key="3">
    <source>
        <dbReference type="Proteomes" id="UP001437256"/>
    </source>
</evidence>
<comment type="caution">
    <text evidence="2">The sequence shown here is derived from an EMBL/GenBank/DDBJ whole genome shotgun (WGS) entry which is preliminary data.</text>
</comment>
<gene>
    <name evidence="2" type="ORF">AAF712_011327</name>
</gene>
<proteinExistence type="predicted"/>
<feature type="compositionally biased region" description="Polar residues" evidence="1">
    <location>
        <begin position="329"/>
        <end position="347"/>
    </location>
</feature>
<evidence type="ECO:0000313" key="2">
    <source>
        <dbReference type="EMBL" id="KAL0061809.1"/>
    </source>
</evidence>
<evidence type="ECO:0000256" key="1">
    <source>
        <dbReference type="SAM" id="MobiDB-lite"/>
    </source>
</evidence>
<name>A0ABR2ZLK2_9AGAR</name>
<feature type="compositionally biased region" description="Basic and acidic residues" evidence="1">
    <location>
        <begin position="358"/>
        <end position="369"/>
    </location>
</feature>
<sequence>MLPSIVNNTPTSLSDIPPYTAVDGQVGAWIEDGKYFVTSPNSDIIYQPLLGSREIFFRQDYRLGAEDPLLYPQPFIPDRCHWAAIPRRPLNANHSRAKWWAALPPEAFINEPDSAVAGLGRWSKDHLSSYEEDCTRLHERVSTYRTSQSSSSKINALLTALDGQLERTFRHLTTMPLPLHRARLLWSFFQRWFLELTGAMDWVEVYQPIMEGRSLPTESTRIDAAATMGAFLTSVRDCEFFFKASIPFWLVRAAEHHSTARVDEQAIVATPTSLHICTDEIMSHKKDVLYHGPLRDLHKATAVEKFGLAIVDFANDPFTVPAADLFTAGPSNASSSNPLNVSASTGPSRTKKKKKTSRHEPYNKNEAKSKTSQPQPQVERDKFVEIRGPYSPDIPDIWVEARSSIDKSRHPGQNEAVNRGYAFPDPGYILHIPSEKMRRVLETWVRLYPVLTFRYCMPSCIASSAWSPKQWRILLGTTEDHAAKEGSQMAERRNAVKDLLGQCLDFYGLKLEDTKKSLVLTWRDGRYGVGQLSEPSLVKKIVWELFELNFRFEFHSLDRKFRGVINDLSFNENIQLCFPGCEGIGSPAQIDSKKANCGLAAEKLRHRGWYFSRMCYVMKDWPGGAEADAFLAGKEKLKDYSDDELLAMERWATKFYCQSFHEKFGRPPILPHRVDPF</sequence>
<dbReference type="Proteomes" id="UP001437256">
    <property type="component" value="Unassembled WGS sequence"/>
</dbReference>
<protein>
    <submittedName>
        <fullName evidence="2">Uncharacterized protein</fullName>
    </submittedName>
</protein>
<keyword evidence="3" id="KW-1185">Reference proteome</keyword>